<sequence length="348" mass="38849">MSSVSVVIPCYRYGHFLADCVRSVLDEQEGLDVRVLIIDDASPDDSAEAARTLAASDPRIEVRVHERNKGHIATYNEGLLEWADGDYVVLLSADDRLVPGALVRAAALMDAHPEVGFCYGRPLRFEHGGPLPAARTAGTGTAVYPGRWWLDRRFREGTGCITSPEVVVRTELQRKVGGYDPALPHAGDIEMWMRLAAHADVGYVRGADQAYYRVHGANMSTTDFGGQLDDLRQRRAAFEAVLDKCAGQLPDARRLSETVHTKLARQALRRACRAYDRGRTAVVPVDELVAFARDCTATAERLPEYRGLRLRQRVGPRAMPYLQPLVLSAVAERGREWLWWQSWKRRGI</sequence>
<dbReference type="AlphaFoldDB" id="A0A1H8LQ51"/>
<dbReference type="InterPro" id="IPR029044">
    <property type="entry name" value="Nucleotide-diphossugar_trans"/>
</dbReference>
<organism evidence="2 3">
    <name type="scientific">Actinacidiphila rubida</name>
    <dbReference type="NCBI Taxonomy" id="310780"/>
    <lineage>
        <taxon>Bacteria</taxon>
        <taxon>Bacillati</taxon>
        <taxon>Actinomycetota</taxon>
        <taxon>Actinomycetes</taxon>
        <taxon>Kitasatosporales</taxon>
        <taxon>Streptomycetaceae</taxon>
        <taxon>Actinacidiphila</taxon>
    </lineage>
</organism>
<dbReference type="Gene3D" id="3.90.550.10">
    <property type="entry name" value="Spore Coat Polysaccharide Biosynthesis Protein SpsA, Chain A"/>
    <property type="match status" value="1"/>
</dbReference>
<dbReference type="RefSeq" id="WP_069466027.1">
    <property type="nucleotide sequence ID" value="NZ_FODD01000016.1"/>
</dbReference>
<dbReference type="EMBL" id="FODD01000016">
    <property type="protein sequence ID" value="SEO07183.1"/>
    <property type="molecule type" value="Genomic_DNA"/>
</dbReference>
<name>A0A1H8LQ51_9ACTN</name>
<evidence type="ECO:0000259" key="1">
    <source>
        <dbReference type="Pfam" id="PF00535"/>
    </source>
</evidence>
<evidence type="ECO:0000313" key="2">
    <source>
        <dbReference type="EMBL" id="SEO07183.1"/>
    </source>
</evidence>
<feature type="domain" description="Glycosyltransferase 2-like" evidence="1">
    <location>
        <begin position="5"/>
        <end position="147"/>
    </location>
</feature>
<dbReference type="OrthoDB" id="4529776at2"/>
<dbReference type="Pfam" id="PF00535">
    <property type="entry name" value="Glycos_transf_2"/>
    <property type="match status" value="1"/>
</dbReference>
<dbReference type="PANTHER" id="PTHR43685">
    <property type="entry name" value="GLYCOSYLTRANSFERASE"/>
    <property type="match status" value="1"/>
</dbReference>
<proteinExistence type="predicted"/>
<keyword evidence="2" id="KW-0808">Transferase</keyword>
<keyword evidence="3" id="KW-1185">Reference proteome</keyword>
<dbReference type="STRING" id="310780.SAMN05216267_1016147"/>
<gene>
    <name evidence="2" type="ORF">SAMN05216267_1016147</name>
</gene>
<dbReference type="PANTHER" id="PTHR43685:SF2">
    <property type="entry name" value="GLYCOSYLTRANSFERASE 2-LIKE DOMAIN-CONTAINING PROTEIN"/>
    <property type="match status" value="1"/>
</dbReference>
<dbReference type="InterPro" id="IPR001173">
    <property type="entry name" value="Glyco_trans_2-like"/>
</dbReference>
<dbReference type="InterPro" id="IPR050834">
    <property type="entry name" value="Glycosyltransf_2"/>
</dbReference>
<reference evidence="2 3" key="1">
    <citation type="submission" date="2016-10" db="EMBL/GenBank/DDBJ databases">
        <authorList>
            <person name="de Groot N.N."/>
        </authorList>
    </citation>
    <scope>NUCLEOTIDE SEQUENCE [LARGE SCALE GENOMIC DNA]</scope>
    <source>
        <strain evidence="2 3">CGMCC 4.2026</strain>
    </source>
</reference>
<protein>
    <submittedName>
        <fullName evidence="2">Glycosyl transferase family 2</fullName>
    </submittedName>
</protein>
<dbReference type="Proteomes" id="UP000181951">
    <property type="component" value="Unassembled WGS sequence"/>
</dbReference>
<accession>A0A1H8LQ51</accession>
<evidence type="ECO:0000313" key="3">
    <source>
        <dbReference type="Proteomes" id="UP000181951"/>
    </source>
</evidence>
<dbReference type="GO" id="GO:0016740">
    <property type="term" value="F:transferase activity"/>
    <property type="evidence" value="ECO:0007669"/>
    <property type="project" value="UniProtKB-KW"/>
</dbReference>
<dbReference type="SUPFAM" id="SSF53448">
    <property type="entry name" value="Nucleotide-diphospho-sugar transferases"/>
    <property type="match status" value="1"/>
</dbReference>